<gene>
    <name evidence="2" type="ORF">LTRI10_LOCUS32294</name>
</gene>
<feature type="compositionally biased region" description="Acidic residues" evidence="1">
    <location>
        <begin position="13"/>
        <end position="23"/>
    </location>
</feature>
<feature type="compositionally biased region" description="Acidic residues" evidence="1">
    <location>
        <begin position="34"/>
        <end position="43"/>
    </location>
</feature>
<feature type="region of interest" description="Disordered" evidence="1">
    <location>
        <begin position="64"/>
        <end position="87"/>
    </location>
</feature>
<protein>
    <submittedName>
        <fullName evidence="2">Uncharacterized protein</fullName>
    </submittedName>
</protein>
<evidence type="ECO:0000313" key="3">
    <source>
        <dbReference type="Proteomes" id="UP001497516"/>
    </source>
</evidence>
<feature type="compositionally biased region" description="Basic and acidic residues" evidence="1">
    <location>
        <begin position="75"/>
        <end position="87"/>
    </location>
</feature>
<evidence type="ECO:0000256" key="1">
    <source>
        <dbReference type="SAM" id="MobiDB-lite"/>
    </source>
</evidence>
<accession>A0AAV2EZW1</accession>
<sequence>MVRIDEPSISDALEAEEEEELVDAAESGEAAAAEAEEEEEPIGYDELKRRMWKDRLRLQKFEENRGTAAATTKELALKDRLRQPPVN</sequence>
<reference evidence="2 3" key="1">
    <citation type="submission" date="2024-04" db="EMBL/GenBank/DDBJ databases">
        <authorList>
            <person name="Fracassetti M."/>
        </authorList>
    </citation>
    <scope>NUCLEOTIDE SEQUENCE [LARGE SCALE GENOMIC DNA]</scope>
</reference>
<keyword evidence="3" id="KW-1185">Reference proteome</keyword>
<organism evidence="2 3">
    <name type="scientific">Linum trigynum</name>
    <dbReference type="NCBI Taxonomy" id="586398"/>
    <lineage>
        <taxon>Eukaryota</taxon>
        <taxon>Viridiplantae</taxon>
        <taxon>Streptophyta</taxon>
        <taxon>Embryophyta</taxon>
        <taxon>Tracheophyta</taxon>
        <taxon>Spermatophyta</taxon>
        <taxon>Magnoliopsida</taxon>
        <taxon>eudicotyledons</taxon>
        <taxon>Gunneridae</taxon>
        <taxon>Pentapetalae</taxon>
        <taxon>rosids</taxon>
        <taxon>fabids</taxon>
        <taxon>Malpighiales</taxon>
        <taxon>Linaceae</taxon>
        <taxon>Linum</taxon>
    </lineage>
</organism>
<feature type="region of interest" description="Disordered" evidence="1">
    <location>
        <begin position="1"/>
        <end position="46"/>
    </location>
</feature>
<evidence type="ECO:0000313" key="2">
    <source>
        <dbReference type="EMBL" id="CAL1391581.1"/>
    </source>
</evidence>
<name>A0AAV2EZW1_9ROSI</name>
<proteinExistence type="predicted"/>
<dbReference type="AlphaFoldDB" id="A0AAV2EZW1"/>
<dbReference type="Proteomes" id="UP001497516">
    <property type="component" value="Chromosome 6"/>
</dbReference>
<dbReference type="EMBL" id="OZ034819">
    <property type="protein sequence ID" value="CAL1391581.1"/>
    <property type="molecule type" value="Genomic_DNA"/>
</dbReference>
<feature type="compositionally biased region" description="Low complexity" evidence="1">
    <location>
        <begin position="24"/>
        <end position="33"/>
    </location>
</feature>